<dbReference type="Gene3D" id="3.30.420.10">
    <property type="entry name" value="Ribonuclease H-like superfamily/Ribonuclease H"/>
    <property type="match status" value="1"/>
</dbReference>
<sequence length="122" mass="14107">HEIDKMHKKLKDLCPILVNLKGPTLLHDNARPHVSQITVQKLNELGYETLPHPPYSPDLSPTDYHLFNHLENFLREKNLKTQAEFIDSRTPEFYNTGIKKLVLRCQKCIESNGSYFGSITSF</sequence>
<name>A0A0L7QJZ7_9HYME</name>
<dbReference type="GO" id="GO:0003690">
    <property type="term" value="F:double-stranded DNA binding"/>
    <property type="evidence" value="ECO:0007669"/>
    <property type="project" value="TreeGrafter"/>
</dbReference>
<dbReference type="InterPro" id="IPR036397">
    <property type="entry name" value="RNaseH_sf"/>
</dbReference>
<gene>
    <name evidence="1" type="ORF">WH47_01380</name>
</gene>
<dbReference type="GO" id="GO:0032259">
    <property type="term" value="P:methylation"/>
    <property type="evidence" value="ECO:0007669"/>
    <property type="project" value="UniProtKB-KW"/>
</dbReference>
<dbReference type="GO" id="GO:0000729">
    <property type="term" value="P:DNA double-strand break processing"/>
    <property type="evidence" value="ECO:0007669"/>
    <property type="project" value="TreeGrafter"/>
</dbReference>
<dbReference type="GO" id="GO:0044547">
    <property type="term" value="F:DNA topoisomerase binding"/>
    <property type="evidence" value="ECO:0007669"/>
    <property type="project" value="TreeGrafter"/>
</dbReference>
<feature type="non-terminal residue" evidence="1">
    <location>
        <position position="1"/>
    </location>
</feature>
<dbReference type="AlphaFoldDB" id="A0A0L7QJZ7"/>
<dbReference type="GO" id="GO:0044774">
    <property type="term" value="P:mitotic DNA integrity checkpoint signaling"/>
    <property type="evidence" value="ECO:0007669"/>
    <property type="project" value="TreeGrafter"/>
</dbReference>
<dbReference type="GO" id="GO:0000014">
    <property type="term" value="F:single-stranded DNA endodeoxyribonuclease activity"/>
    <property type="evidence" value="ECO:0007669"/>
    <property type="project" value="TreeGrafter"/>
</dbReference>
<dbReference type="GO" id="GO:0003697">
    <property type="term" value="F:single-stranded DNA binding"/>
    <property type="evidence" value="ECO:0007669"/>
    <property type="project" value="TreeGrafter"/>
</dbReference>
<evidence type="ECO:0000313" key="1">
    <source>
        <dbReference type="EMBL" id="KOC58919.1"/>
    </source>
</evidence>
<dbReference type="Proteomes" id="UP000053825">
    <property type="component" value="Unassembled WGS sequence"/>
</dbReference>
<dbReference type="PANTHER" id="PTHR46060:SF2">
    <property type="entry name" value="HISTONE-LYSINE N-METHYLTRANSFERASE SETMAR"/>
    <property type="match status" value="1"/>
</dbReference>
<dbReference type="EMBL" id="KQ415028">
    <property type="protein sequence ID" value="KOC58919.1"/>
    <property type="molecule type" value="Genomic_DNA"/>
</dbReference>
<dbReference type="InterPro" id="IPR052709">
    <property type="entry name" value="Transposase-MT_Hybrid"/>
</dbReference>
<dbReference type="GO" id="GO:0005634">
    <property type="term" value="C:nucleus"/>
    <property type="evidence" value="ECO:0007669"/>
    <property type="project" value="TreeGrafter"/>
</dbReference>
<dbReference type="GO" id="GO:0031297">
    <property type="term" value="P:replication fork processing"/>
    <property type="evidence" value="ECO:0007669"/>
    <property type="project" value="TreeGrafter"/>
</dbReference>
<dbReference type="GO" id="GO:0042800">
    <property type="term" value="F:histone H3K4 methyltransferase activity"/>
    <property type="evidence" value="ECO:0007669"/>
    <property type="project" value="TreeGrafter"/>
</dbReference>
<organism evidence="1 2">
    <name type="scientific">Habropoda laboriosa</name>
    <dbReference type="NCBI Taxonomy" id="597456"/>
    <lineage>
        <taxon>Eukaryota</taxon>
        <taxon>Metazoa</taxon>
        <taxon>Ecdysozoa</taxon>
        <taxon>Arthropoda</taxon>
        <taxon>Hexapoda</taxon>
        <taxon>Insecta</taxon>
        <taxon>Pterygota</taxon>
        <taxon>Neoptera</taxon>
        <taxon>Endopterygota</taxon>
        <taxon>Hymenoptera</taxon>
        <taxon>Apocrita</taxon>
        <taxon>Aculeata</taxon>
        <taxon>Apoidea</taxon>
        <taxon>Anthophila</taxon>
        <taxon>Apidae</taxon>
        <taxon>Habropoda</taxon>
    </lineage>
</organism>
<keyword evidence="2" id="KW-1185">Reference proteome</keyword>
<dbReference type="GO" id="GO:0000793">
    <property type="term" value="C:condensed chromosome"/>
    <property type="evidence" value="ECO:0007669"/>
    <property type="project" value="TreeGrafter"/>
</dbReference>
<proteinExistence type="predicted"/>
<dbReference type="STRING" id="597456.A0A0L7QJZ7"/>
<evidence type="ECO:0000313" key="2">
    <source>
        <dbReference type="Proteomes" id="UP000053825"/>
    </source>
</evidence>
<keyword evidence="1" id="KW-0808">Transferase</keyword>
<protein>
    <submittedName>
        <fullName evidence="1">Histone-lysine N-methyltransferase SETMAR</fullName>
    </submittedName>
</protein>
<accession>A0A0L7QJZ7</accession>
<dbReference type="GO" id="GO:0035861">
    <property type="term" value="C:site of double-strand break"/>
    <property type="evidence" value="ECO:0007669"/>
    <property type="project" value="TreeGrafter"/>
</dbReference>
<keyword evidence="1" id="KW-0489">Methyltransferase</keyword>
<reference evidence="1 2" key="1">
    <citation type="submission" date="2015-07" db="EMBL/GenBank/DDBJ databases">
        <title>The genome of Habropoda laboriosa.</title>
        <authorList>
            <person name="Pan H."/>
            <person name="Kapheim K."/>
        </authorList>
    </citation>
    <scope>NUCLEOTIDE SEQUENCE [LARGE SCALE GENOMIC DNA]</scope>
    <source>
        <strain evidence="1">0110345459</strain>
    </source>
</reference>
<dbReference type="GO" id="GO:0015074">
    <property type="term" value="P:DNA integration"/>
    <property type="evidence" value="ECO:0007669"/>
    <property type="project" value="TreeGrafter"/>
</dbReference>
<dbReference type="PANTHER" id="PTHR46060">
    <property type="entry name" value="MARINER MOS1 TRANSPOSASE-LIKE PROTEIN"/>
    <property type="match status" value="1"/>
</dbReference>
<dbReference type="GO" id="GO:0006303">
    <property type="term" value="P:double-strand break repair via nonhomologous end joining"/>
    <property type="evidence" value="ECO:0007669"/>
    <property type="project" value="TreeGrafter"/>
</dbReference>
<dbReference type="GO" id="GO:0046975">
    <property type="term" value="F:histone H3K36 methyltransferase activity"/>
    <property type="evidence" value="ECO:0007669"/>
    <property type="project" value="TreeGrafter"/>
</dbReference>